<dbReference type="GO" id="GO:0006627">
    <property type="term" value="P:protein processing involved in protein targeting to mitochondrion"/>
    <property type="evidence" value="ECO:0007669"/>
    <property type="project" value="TreeGrafter"/>
</dbReference>
<comment type="function">
    <text evidence="13">Catalytic subunit of the essential mitochondrial processing protease (MPP), which cleaves the mitochondrial sequence off newly imported precursors proteins. Preferentially, cleaves after an arginine at position P2.</text>
</comment>
<evidence type="ECO:0000256" key="7">
    <source>
        <dbReference type="ARBA" id="ARBA00022723"/>
    </source>
</evidence>
<keyword evidence="9" id="KW-0862">Zinc</keyword>
<evidence type="ECO:0000256" key="12">
    <source>
        <dbReference type="ARBA" id="ARBA00031018"/>
    </source>
</evidence>
<proteinExistence type="inferred from homology"/>
<dbReference type="AlphaFoldDB" id="A0AAD5KAF8"/>
<keyword evidence="10" id="KW-0482">Metalloprotease</keyword>
<dbReference type="PANTHER" id="PTHR11851">
    <property type="entry name" value="METALLOPROTEASE"/>
    <property type="match status" value="1"/>
</dbReference>
<feature type="domain" description="Peptidase M16 C-terminal" evidence="15">
    <location>
        <begin position="189"/>
        <end position="371"/>
    </location>
</feature>
<dbReference type="GO" id="GO:0046872">
    <property type="term" value="F:metal ion binding"/>
    <property type="evidence" value="ECO:0007669"/>
    <property type="project" value="UniProtKB-KW"/>
</dbReference>
<evidence type="ECO:0000256" key="6">
    <source>
        <dbReference type="ARBA" id="ARBA00022670"/>
    </source>
</evidence>
<evidence type="ECO:0000256" key="13">
    <source>
        <dbReference type="ARBA" id="ARBA00045757"/>
    </source>
</evidence>
<evidence type="ECO:0000256" key="4">
    <source>
        <dbReference type="ARBA" id="ARBA00007261"/>
    </source>
</evidence>
<dbReference type="Pfam" id="PF05193">
    <property type="entry name" value="Peptidase_M16_C"/>
    <property type="match status" value="1"/>
</dbReference>
<organism evidence="16 17">
    <name type="scientific">Phascolomyces articulosus</name>
    <dbReference type="NCBI Taxonomy" id="60185"/>
    <lineage>
        <taxon>Eukaryota</taxon>
        <taxon>Fungi</taxon>
        <taxon>Fungi incertae sedis</taxon>
        <taxon>Mucoromycota</taxon>
        <taxon>Mucoromycotina</taxon>
        <taxon>Mucoromycetes</taxon>
        <taxon>Mucorales</taxon>
        <taxon>Lichtheimiaceae</taxon>
        <taxon>Phascolomyces</taxon>
    </lineage>
</organism>
<evidence type="ECO:0000256" key="9">
    <source>
        <dbReference type="ARBA" id="ARBA00022833"/>
    </source>
</evidence>
<evidence type="ECO:0000313" key="17">
    <source>
        <dbReference type="Proteomes" id="UP001209540"/>
    </source>
</evidence>
<keyword evidence="6" id="KW-0645">Protease</keyword>
<keyword evidence="8" id="KW-0378">Hydrolase</keyword>
<dbReference type="InterPro" id="IPR011249">
    <property type="entry name" value="Metalloenz_LuxS/M16"/>
</dbReference>
<evidence type="ECO:0000256" key="11">
    <source>
        <dbReference type="ARBA" id="ARBA00023128"/>
    </source>
</evidence>
<dbReference type="GO" id="GO:0005739">
    <property type="term" value="C:mitochondrion"/>
    <property type="evidence" value="ECO:0007669"/>
    <property type="project" value="UniProtKB-SubCell"/>
</dbReference>
<comment type="caution">
    <text evidence="16">The sequence shown here is derived from an EMBL/GenBank/DDBJ whole genome shotgun (WGS) entry which is preliminary data.</text>
</comment>
<keyword evidence="17" id="KW-1185">Reference proteome</keyword>
<protein>
    <recommendedName>
        <fullName evidence="5">mitochondrial processing peptidase</fullName>
        <ecNumber evidence="5">3.4.24.64</ecNumber>
    </recommendedName>
    <alternativeName>
        <fullName evidence="12">Beta-MPP</fullName>
    </alternativeName>
</protein>
<dbReference type="GO" id="GO:0004222">
    <property type="term" value="F:metalloendopeptidase activity"/>
    <property type="evidence" value="ECO:0007669"/>
    <property type="project" value="UniProtKB-EC"/>
</dbReference>
<gene>
    <name evidence="16" type="ORF">BDA99DRAFT_494241</name>
</gene>
<evidence type="ECO:0000256" key="2">
    <source>
        <dbReference type="ARBA" id="ARBA00001947"/>
    </source>
</evidence>
<evidence type="ECO:0000313" key="16">
    <source>
        <dbReference type="EMBL" id="KAI9276833.1"/>
    </source>
</evidence>
<evidence type="ECO:0000256" key="10">
    <source>
        <dbReference type="ARBA" id="ARBA00023049"/>
    </source>
</evidence>
<comment type="cofactor">
    <cofactor evidence="2">
        <name>Zn(2+)</name>
        <dbReference type="ChEBI" id="CHEBI:29105"/>
    </cofactor>
</comment>
<comment type="subcellular location">
    <subcellularLocation>
        <location evidence="3">Mitochondrion</location>
    </subcellularLocation>
</comment>
<evidence type="ECO:0000256" key="1">
    <source>
        <dbReference type="ARBA" id="ARBA00001098"/>
    </source>
</evidence>
<reference evidence="16" key="1">
    <citation type="journal article" date="2022" name="IScience">
        <title>Evolution of zygomycete secretomes and the origins of terrestrial fungal ecologies.</title>
        <authorList>
            <person name="Chang Y."/>
            <person name="Wang Y."/>
            <person name="Mondo S."/>
            <person name="Ahrendt S."/>
            <person name="Andreopoulos W."/>
            <person name="Barry K."/>
            <person name="Beard J."/>
            <person name="Benny G.L."/>
            <person name="Blankenship S."/>
            <person name="Bonito G."/>
            <person name="Cuomo C."/>
            <person name="Desiro A."/>
            <person name="Gervers K.A."/>
            <person name="Hundley H."/>
            <person name="Kuo A."/>
            <person name="LaButti K."/>
            <person name="Lang B.F."/>
            <person name="Lipzen A."/>
            <person name="O'Donnell K."/>
            <person name="Pangilinan J."/>
            <person name="Reynolds N."/>
            <person name="Sandor L."/>
            <person name="Smith M.E."/>
            <person name="Tsang A."/>
            <person name="Grigoriev I.V."/>
            <person name="Stajich J.E."/>
            <person name="Spatafora J.W."/>
        </authorList>
    </citation>
    <scope>NUCLEOTIDE SEQUENCE</scope>
    <source>
        <strain evidence="16">RSA 2281</strain>
    </source>
</reference>
<dbReference type="InterPro" id="IPR011765">
    <property type="entry name" value="Pept_M16_N"/>
</dbReference>
<keyword evidence="7" id="KW-0479">Metal-binding</keyword>
<dbReference type="FunFam" id="3.30.830.10:FF:000001">
    <property type="entry name" value="Mitochondrial-processing peptidase subunit beta, mitochondrial"/>
    <property type="match status" value="1"/>
</dbReference>
<dbReference type="EMBL" id="JAIXMP010000002">
    <property type="protein sequence ID" value="KAI9276833.1"/>
    <property type="molecule type" value="Genomic_DNA"/>
</dbReference>
<dbReference type="Gene3D" id="3.30.830.10">
    <property type="entry name" value="Metalloenzyme, LuxS/M16 peptidase-like"/>
    <property type="match status" value="2"/>
</dbReference>
<sequence>MASRLLSNTLQTRAGLGKQLARPLATVAKQGIATRTTVLPNGFTIATEENPSAGAATVGVWVEAGSRLETPQTHGVANFLEHATLQSKNASLEKLGGVTTAATTREQTYIATTTLGSNVSESVEILGDAVQNSQFGDAALEKARASVLKQQEAIANCEGSTVFDHLYATAFMGESLGRPVAGYKETVESLTAKDLSAFQKENYVASRMVLVGSGDVNHDALVRDAEKVFGGLETGADAVYEKPSFTGSEVRIRDDKLPRAHIAYAVEGAPYLSADYFNLLVMQQIIGSYDRTLSGGNNLTSRLSAVVSKNHLADSFVSFAKGHKDTGLFGIYFASQNRDQLDDFIHFFQKEWNRLSTTVTPSEIEIAKQQLTGSLLLKLDSTAAVAQDIGSQVLTAGKRLSPAELKDTIKKISAKDIAAAGSKYVWDQEVAAAGLGPVEAMTDYNRVRGNMAYNRF</sequence>
<evidence type="ECO:0000256" key="3">
    <source>
        <dbReference type="ARBA" id="ARBA00004173"/>
    </source>
</evidence>
<keyword evidence="11" id="KW-0496">Mitochondrion</keyword>
<comment type="catalytic activity">
    <reaction evidence="1">
        <text>Release of N-terminal transit peptides from precursor proteins imported into the mitochondrion, typically with Arg in position P2.</text>
        <dbReference type="EC" id="3.4.24.64"/>
    </reaction>
</comment>
<dbReference type="InterPro" id="IPR007863">
    <property type="entry name" value="Peptidase_M16_C"/>
</dbReference>
<dbReference type="Proteomes" id="UP001209540">
    <property type="component" value="Unassembled WGS sequence"/>
</dbReference>
<dbReference type="InterPro" id="IPR050361">
    <property type="entry name" value="MPP/UQCRC_Complex"/>
</dbReference>
<dbReference type="EC" id="3.4.24.64" evidence="5"/>
<dbReference type="PANTHER" id="PTHR11851:SF149">
    <property type="entry name" value="GH01077P"/>
    <property type="match status" value="1"/>
</dbReference>
<evidence type="ECO:0000259" key="15">
    <source>
        <dbReference type="Pfam" id="PF05193"/>
    </source>
</evidence>
<dbReference type="Pfam" id="PF00675">
    <property type="entry name" value="Peptidase_M16"/>
    <property type="match status" value="1"/>
</dbReference>
<accession>A0AAD5KAF8</accession>
<evidence type="ECO:0000259" key="14">
    <source>
        <dbReference type="Pfam" id="PF00675"/>
    </source>
</evidence>
<evidence type="ECO:0000256" key="5">
    <source>
        <dbReference type="ARBA" id="ARBA00012299"/>
    </source>
</evidence>
<reference evidence="16" key="2">
    <citation type="submission" date="2023-02" db="EMBL/GenBank/DDBJ databases">
        <authorList>
            <consortium name="DOE Joint Genome Institute"/>
            <person name="Mondo S.J."/>
            <person name="Chang Y."/>
            <person name="Wang Y."/>
            <person name="Ahrendt S."/>
            <person name="Andreopoulos W."/>
            <person name="Barry K."/>
            <person name="Beard J."/>
            <person name="Benny G.L."/>
            <person name="Blankenship S."/>
            <person name="Bonito G."/>
            <person name="Cuomo C."/>
            <person name="Desiro A."/>
            <person name="Gervers K.A."/>
            <person name="Hundley H."/>
            <person name="Kuo A."/>
            <person name="LaButti K."/>
            <person name="Lang B.F."/>
            <person name="Lipzen A."/>
            <person name="O'Donnell K."/>
            <person name="Pangilinan J."/>
            <person name="Reynolds N."/>
            <person name="Sandor L."/>
            <person name="Smith M.W."/>
            <person name="Tsang A."/>
            <person name="Grigoriev I.V."/>
            <person name="Stajich J.E."/>
            <person name="Spatafora J.W."/>
        </authorList>
    </citation>
    <scope>NUCLEOTIDE SEQUENCE</scope>
    <source>
        <strain evidence="16">RSA 2281</strain>
    </source>
</reference>
<evidence type="ECO:0000256" key="8">
    <source>
        <dbReference type="ARBA" id="ARBA00022801"/>
    </source>
</evidence>
<name>A0AAD5KAF8_9FUNG</name>
<dbReference type="SUPFAM" id="SSF63411">
    <property type="entry name" value="LuxS/MPP-like metallohydrolase"/>
    <property type="match status" value="2"/>
</dbReference>
<comment type="similarity">
    <text evidence="4">Belongs to the peptidase M16 family.</text>
</comment>
<feature type="domain" description="Peptidase M16 N-terminal" evidence="14">
    <location>
        <begin position="45"/>
        <end position="182"/>
    </location>
</feature>